<keyword evidence="1" id="KW-0812">Transmembrane</keyword>
<keyword evidence="1" id="KW-0472">Membrane</keyword>
<proteinExistence type="predicted"/>
<keyword evidence="3" id="KW-1185">Reference proteome</keyword>
<protein>
    <recommendedName>
        <fullName evidence="4">Permease</fullName>
    </recommendedName>
</protein>
<keyword evidence="1" id="KW-1133">Transmembrane helix</keyword>
<evidence type="ECO:0008006" key="4">
    <source>
        <dbReference type="Google" id="ProtNLM"/>
    </source>
</evidence>
<feature type="transmembrane region" description="Helical" evidence="1">
    <location>
        <begin position="92"/>
        <end position="113"/>
    </location>
</feature>
<organism evidence="2 3">
    <name type="scientific">Aporhodopirellula aestuarii</name>
    <dbReference type="NCBI Taxonomy" id="2950107"/>
    <lineage>
        <taxon>Bacteria</taxon>
        <taxon>Pseudomonadati</taxon>
        <taxon>Planctomycetota</taxon>
        <taxon>Planctomycetia</taxon>
        <taxon>Pirellulales</taxon>
        <taxon>Pirellulaceae</taxon>
        <taxon>Aporhodopirellula</taxon>
    </lineage>
</organism>
<feature type="transmembrane region" description="Helical" evidence="1">
    <location>
        <begin position="119"/>
        <end position="137"/>
    </location>
</feature>
<dbReference type="Proteomes" id="UP001202961">
    <property type="component" value="Unassembled WGS sequence"/>
</dbReference>
<dbReference type="EMBL" id="JAMQBK010000036">
    <property type="protein sequence ID" value="MCM2371703.1"/>
    <property type="molecule type" value="Genomic_DNA"/>
</dbReference>
<reference evidence="2 3" key="1">
    <citation type="journal article" date="2022" name="Syst. Appl. Microbiol.">
        <title>Rhodopirellula aestuarii sp. nov., a novel member of the genus Rhodopirellula isolated from brackish sediments collected in the Tagus River estuary, Portugal.</title>
        <authorList>
            <person name="Vitorino I.R."/>
            <person name="Klimek D."/>
            <person name="Calusinska M."/>
            <person name="Lobo-da-Cunha A."/>
            <person name="Vasconcelos V."/>
            <person name="Lage O.M."/>
        </authorList>
    </citation>
    <scope>NUCLEOTIDE SEQUENCE [LARGE SCALE GENOMIC DNA]</scope>
    <source>
        <strain evidence="2 3">ICT_H3.1</strain>
    </source>
</reference>
<name>A0ABT0U491_9BACT</name>
<gene>
    <name evidence="2" type="ORF">NB063_13910</name>
</gene>
<evidence type="ECO:0000256" key="1">
    <source>
        <dbReference type="SAM" id="Phobius"/>
    </source>
</evidence>
<evidence type="ECO:0000313" key="3">
    <source>
        <dbReference type="Proteomes" id="UP001202961"/>
    </source>
</evidence>
<feature type="transmembrane region" description="Helical" evidence="1">
    <location>
        <begin position="21"/>
        <end position="37"/>
    </location>
</feature>
<comment type="caution">
    <text evidence="2">The sequence shown here is derived from an EMBL/GenBank/DDBJ whole genome shotgun (WGS) entry which is preliminary data.</text>
</comment>
<dbReference type="RefSeq" id="WP_250929334.1">
    <property type="nucleotide sequence ID" value="NZ_JAMQBK010000036.1"/>
</dbReference>
<accession>A0ABT0U491</accession>
<evidence type="ECO:0000313" key="2">
    <source>
        <dbReference type="EMBL" id="MCM2371703.1"/>
    </source>
</evidence>
<sequence>MFFWRRVRVKGSGGTDGGVSQFFFGLALLIGGVYFFFDSVRVATGHAGMLSGAIGGGGGRGRLIETTSMGILFVPFFIGIFALFVDARRKWAWGLTYLGLAILAVEILSRIRFIVDTKLTHLLGMFVLIAAGCALIFRSYKEQARFSPPKDPDE</sequence>
<feature type="transmembrane region" description="Helical" evidence="1">
    <location>
        <begin position="67"/>
        <end position="85"/>
    </location>
</feature>